<dbReference type="EMBL" id="VXIT01000008">
    <property type="protein sequence ID" value="KAA6411069.1"/>
    <property type="molecule type" value="Genomic_DNA"/>
</dbReference>
<name>A0A5M8PNI7_9LECA</name>
<organism evidence="1 2">
    <name type="scientific">Lasallia pustulata</name>
    <dbReference type="NCBI Taxonomy" id="136370"/>
    <lineage>
        <taxon>Eukaryota</taxon>
        <taxon>Fungi</taxon>
        <taxon>Dikarya</taxon>
        <taxon>Ascomycota</taxon>
        <taxon>Pezizomycotina</taxon>
        <taxon>Lecanoromycetes</taxon>
        <taxon>OSLEUM clade</taxon>
        <taxon>Umbilicariomycetidae</taxon>
        <taxon>Umbilicariales</taxon>
        <taxon>Umbilicariaceae</taxon>
        <taxon>Lasallia</taxon>
    </lineage>
</organism>
<proteinExistence type="predicted"/>
<gene>
    <name evidence="1" type="ORF">FRX48_05380</name>
</gene>
<protein>
    <submittedName>
        <fullName evidence="1">Uncharacterized protein</fullName>
    </submittedName>
</protein>
<dbReference type="AlphaFoldDB" id="A0A5M8PNI7"/>
<comment type="caution">
    <text evidence="1">The sequence shown here is derived from an EMBL/GenBank/DDBJ whole genome shotgun (WGS) entry which is preliminary data.</text>
</comment>
<sequence length="82" mass="9515">MIGALVLALEWDGVRAYELLQVKGRLNMLDFRMLAYRMAILHFRSTIEPVLSCPTTHLQAGLRSRNSDNRRRSRVKRITFLA</sequence>
<dbReference type="Proteomes" id="UP000324767">
    <property type="component" value="Unassembled WGS sequence"/>
</dbReference>
<evidence type="ECO:0000313" key="2">
    <source>
        <dbReference type="Proteomes" id="UP000324767"/>
    </source>
</evidence>
<accession>A0A5M8PNI7</accession>
<evidence type="ECO:0000313" key="1">
    <source>
        <dbReference type="EMBL" id="KAA6411069.1"/>
    </source>
</evidence>
<reference evidence="1 2" key="1">
    <citation type="submission" date="2019-09" db="EMBL/GenBank/DDBJ databases">
        <title>The hologenome of the rock-dwelling lichen Lasallia pustulata.</title>
        <authorList>
            <person name="Greshake Tzovaras B."/>
            <person name="Segers F."/>
            <person name="Bicker A."/>
            <person name="Dal Grande F."/>
            <person name="Otte J."/>
            <person name="Hankeln T."/>
            <person name="Schmitt I."/>
            <person name="Ebersberger I."/>
        </authorList>
    </citation>
    <scope>NUCLEOTIDE SEQUENCE [LARGE SCALE GENOMIC DNA]</scope>
    <source>
        <strain evidence="1">A1-1</strain>
    </source>
</reference>